<evidence type="ECO:0000256" key="1">
    <source>
        <dbReference type="ARBA" id="ARBA00011046"/>
    </source>
</evidence>
<dbReference type="PIRSF" id="PIRSF019455">
    <property type="entry name" value="CopR_AtkY"/>
    <property type="match status" value="1"/>
</dbReference>
<keyword evidence="6" id="KW-1185">Reference proteome</keyword>
<evidence type="ECO:0000256" key="2">
    <source>
        <dbReference type="ARBA" id="ARBA00023015"/>
    </source>
</evidence>
<sequence length="119" mass="14057">MENLTKQEEDVMKCIWRLGRCVVKQIVEALPEPRPPYTTVASVVNNLKRKDFVKAEREGKGYSYSPNIEEADYKRSFMTGFVRDYFKDSFKDMVTFFAREEQISEKDLRDIISEIENEN</sequence>
<dbReference type="InterPro" id="IPR036390">
    <property type="entry name" value="WH_DNA-bd_sf"/>
</dbReference>
<gene>
    <name evidence="5" type="ORF">JHU38_07235</name>
</gene>
<dbReference type="SUPFAM" id="SSF46785">
    <property type="entry name" value="Winged helix' DNA-binding domain"/>
    <property type="match status" value="1"/>
</dbReference>
<evidence type="ECO:0000256" key="3">
    <source>
        <dbReference type="ARBA" id="ARBA00023125"/>
    </source>
</evidence>
<protein>
    <submittedName>
        <fullName evidence="5">BlaI/MecI/CopY family transcriptional regulator</fullName>
    </submittedName>
</protein>
<dbReference type="Gene3D" id="1.10.10.10">
    <property type="entry name" value="Winged helix-like DNA-binding domain superfamily/Winged helix DNA-binding domain"/>
    <property type="match status" value="1"/>
</dbReference>
<comment type="similarity">
    <text evidence="1">Belongs to the BlaI transcriptional regulatory family.</text>
</comment>
<name>A0ABS3M5W9_9BACT</name>
<accession>A0ABS3M5W9</accession>
<evidence type="ECO:0000313" key="6">
    <source>
        <dbReference type="Proteomes" id="UP000664265"/>
    </source>
</evidence>
<keyword evidence="4" id="KW-0804">Transcription</keyword>
<organism evidence="5 6">
    <name type="scientific">Prevotella illustrans</name>
    <dbReference type="NCBI Taxonomy" id="2800387"/>
    <lineage>
        <taxon>Bacteria</taxon>
        <taxon>Pseudomonadati</taxon>
        <taxon>Bacteroidota</taxon>
        <taxon>Bacteroidia</taxon>
        <taxon>Bacteroidales</taxon>
        <taxon>Prevotellaceae</taxon>
        <taxon>Prevotella</taxon>
    </lineage>
</organism>
<dbReference type="Proteomes" id="UP000664265">
    <property type="component" value="Unassembled WGS sequence"/>
</dbReference>
<dbReference type="Gene3D" id="1.10.4040.10">
    <property type="entry name" value="Penicillinase repressor domain"/>
    <property type="match status" value="1"/>
</dbReference>
<proteinExistence type="inferred from homology"/>
<dbReference type="EMBL" id="JAERMS010000019">
    <property type="protein sequence ID" value="MBO1363563.1"/>
    <property type="molecule type" value="Genomic_DNA"/>
</dbReference>
<evidence type="ECO:0000256" key="4">
    <source>
        <dbReference type="ARBA" id="ARBA00023163"/>
    </source>
</evidence>
<dbReference type="InterPro" id="IPR005650">
    <property type="entry name" value="BlaI_family"/>
</dbReference>
<comment type="caution">
    <text evidence="5">The sequence shown here is derived from an EMBL/GenBank/DDBJ whole genome shotgun (WGS) entry which is preliminary data.</text>
</comment>
<keyword evidence="2" id="KW-0805">Transcription regulation</keyword>
<keyword evidence="3" id="KW-0238">DNA-binding</keyword>
<dbReference type="InterPro" id="IPR036388">
    <property type="entry name" value="WH-like_DNA-bd_sf"/>
</dbReference>
<reference evidence="5 6" key="1">
    <citation type="submission" date="2021-01" db="EMBL/GenBank/DDBJ databases">
        <title>Prevotella A2931 sp. nov.</title>
        <authorList>
            <person name="Buhl M."/>
            <person name="Oberhettinger P."/>
        </authorList>
    </citation>
    <scope>NUCLEOTIDE SEQUENCE [LARGE SCALE GENOMIC DNA]</scope>
    <source>
        <strain evidence="5 6">A2931</strain>
    </source>
</reference>
<dbReference type="RefSeq" id="WP_021589600.1">
    <property type="nucleotide sequence ID" value="NZ_JAERMS010000019.1"/>
</dbReference>
<dbReference type="Pfam" id="PF03965">
    <property type="entry name" value="Penicillinase_R"/>
    <property type="match status" value="1"/>
</dbReference>
<evidence type="ECO:0000313" key="5">
    <source>
        <dbReference type="EMBL" id="MBO1363563.1"/>
    </source>
</evidence>